<comment type="caution">
    <text evidence="4">The sequence shown here is derived from an EMBL/GenBank/DDBJ whole genome shotgun (WGS) entry which is preliminary data.</text>
</comment>
<accession>A0A0J7KTM9</accession>
<dbReference type="OrthoDB" id="2019504at2759"/>
<reference evidence="4 5" key="1">
    <citation type="submission" date="2015-04" db="EMBL/GenBank/DDBJ databases">
        <title>Lasius niger genome sequencing.</title>
        <authorList>
            <person name="Konorov E.A."/>
            <person name="Nikitin M.A."/>
            <person name="Kirill M.V."/>
            <person name="Chang P."/>
        </authorList>
    </citation>
    <scope>NUCLEOTIDE SEQUENCE [LARGE SCALE GENOMIC DNA]</scope>
    <source>
        <tissue evidence="4">Whole</tissue>
    </source>
</reference>
<dbReference type="STRING" id="67767.A0A0J7KTM9"/>
<sequence length="150" mass="18481">MFLQVFLHPKTGLGFNLHMTEIYLEELAKVSNGNIPENVVHEFIKPFVTYLMTTDDERQMKHIMQHVFRYLIFQSDVGLDYMEKFLAWKRTQEQVEWMWNYHKYPLMLQKLLKCFLNINFIHHQRQNHEDNFQDFFKNLENYQKEECLLE</sequence>
<gene>
    <name evidence="4" type="ORF">RF55_6320</name>
</gene>
<dbReference type="InterPro" id="IPR010301">
    <property type="entry name" value="RRP1"/>
</dbReference>
<evidence type="ECO:0000256" key="1">
    <source>
        <dbReference type="ARBA" id="ARBA00004123"/>
    </source>
</evidence>
<proteinExistence type="inferred from homology"/>
<keyword evidence="5" id="KW-1185">Reference proteome</keyword>
<dbReference type="GO" id="GO:0006364">
    <property type="term" value="P:rRNA processing"/>
    <property type="evidence" value="ECO:0007669"/>
    <property type="project" value="InterPro"/>
</dbReference>
<dbReference type="PaxDb" id="67767-A0A0J7KTM9"/>
<evidence type="ECO:0000256" key="2">
    <source>
        <dbReference type="ARBA" id="ARBA00006374"/>
    </source>
</evidence>
<evidence type="ECO:0000313" key="5">
    <source>
        <dbReference type="Proteomes" id="UP000036403"/>
    </source>
</evidence>
<name>A0A0J7KTM9_LASNI</name>
<comment type="similarity">
    <text evidence="2">Belongs to the RRP1 family.</text>
</comment>
<dbReference type="AlphaFoldDB" id="A0A0J7KTM9"/>
<dbReference type="EMBL" id="LBMM01003404">
    <property type="protein sequence ID" value="KMQ93574.1"/>
    <property type="molecule type" value="Genomic_DNA"/>
</dbReference>
<protein>
    <submittedName>
        <fullName evidence="4">Ribosomal rna processing protein 1-like protein</fullName>
    </submittedName>
</protein>
<dbReference type="Pfam" id="PF05997">
    <property type="entry name" value="Nop52"/>
    <property type="match status" value="1"/>
</dbReference>
<evidence type="ECO:0000256" key="3">
    <source>
        <dbReference type="ARBA" id="ARBA00023242"/>
    </source>
</evidence>
<dbReference type="Proteomes" id="UP000036403">
    <property type="component" value="Unassembled WGS sequence"/>
</dbReference>
<keyword evidence="3" id="KW-0539">Nucleus</keyword>
<evidence type="ECO:0000313" key="4">
    <source>
        <dbReference type="EMBL" id="KMQ93574.1"/>
    </source>
</evidence>
<dbReference type="GO" id="GO:0030688">
    <property type="term" value="C:preribosome, small subunit precursor"/>
    <property type="evidence" value="ECO:0007669"/>
    <property type="project" value="InterPro"/>
</dbReference>
<organism evidence="4 5">
    <name type="scientific">Lasius niger</name>
    <name type="common">Black garden ant</name>
    <dbReference type="NCBI Taxonomy" id="67767"/>
    <lineage>
        <taxon>Eukaryota</taxon>
        <taxon>Metazoa</taxon>
        <taxon>Ecdysozoa</taxon>
        <taxon>Arthropoda</taxon>
        <taxon>Hexapoda</taxon>
        <taxon>Insecta</taxon>
        <taxon>Pterygota</taxon>
        <taxon>Neoptera</taxon>
        <taxon>Endopterygota</taxon>
        <taxon>Hymenoptera</taxon>
        <taxon>Apocrita</taxon>
        <taxon>Aculeata</taxon>
        <taxon>Formicoidea</taxon>
        <taxon>Formicidae</taxon>
        <taxon>Formicinae</taxon>
        <taxon>Lasius</taxon>
        <taxon>Lasius</taxon>
    </lineage>
</organism>
<dbReference type="GO" id="GO:0005634">
    <property type="term" value="C:nucleus"/>
    <property type="evidence" value="ECO:0007669"/>
    <property type="project" value="UniProtKB-SubCell"/>
</dbReference>
<comment type="subcellular location">
    <subcellularLocation>
        <location evidence="1">Nucleus</location>
    </subcellularLocation>
</comment>